<evidence type="ECO:0000313" key="1">
    <source>
        <dbReference type="EMBL" id="KAK1292666.1"/>
    </source>
</evidence>
<keyword evidence="2" id="KW-1185">Reference proteome</keyword>
<gene>
    <name evidence="1" type="ORF">QJS10_CPB17g00861</name>
</gene>
<dbReference type="EMBL" id="JAUJYO010000017">
    <property type="protein sequence ID" value="KAK1292666.1"/>
    <property type="molecule type" value="Genomic_DNA"/>
</dbReference>
<accession>A0AAV9CVX4</accession>
<organism evidence="1 2">
    <name type="scientific">Acorus calamus</name>
    <name type="common">Sweet flag</name>
    <dbReference type="NCBI Taxonomy" id="4465"/>
    <lineage>
        <taxon>Eukaryota</taxon>
        <taxon>Viridiplantae</taxon>
        <taxon>Streptophyta</taxon>
        <taxon>Embryophyta</taxon>
        <taxon>Tracheophyta</taxon>
        <taxon>Spermatophyta</taxon>
        <taxon>Magnoliopsida</taxon>
        <taxon>Liliopsida</taxon>
        <taxon>Acoraceae</taxon>
        <taxon>Acorus</taxon>
    </lineage>
</organism>
<proteinExistence type="predicted"/>
<dbReference type="Proteomes" id="UP001180020">
    <property type="component" value="Unassembled WGS sequence"/>
</dbReference>
<evidence type="ECO:0000313" key="2">
    <source>
        <dbReference type="Proteomes" id="UP001180020"/>
    </source>
</evidence>
<sequence>MGSIKESDVTGQSPYVIFSAHKILKNKKLGNVSSLGFGALVSPKRRSCKSTGNKHPGYIPALNTRPYRLKLPEALRDRCLGADVEIALAIIQGPSAEMSRSIVKRSEGVA</sequence>
<dbReference type="AlphaFoldDB" id="A0AAV9CVX4"/>
<comment type="caution">
    <text evidence="1">The sequence shown here is derived from an EMBL/GenBank/DDBJ whole genome shotgun (WGS) entry which is preliminary data.</text>
</comment>
<reference evidence="1" key="2">
    <citation type="submission" date="2023-06" db="EMBL/GenBank/DDBJ databases">
        <authorList>
            <person name="Ma L."/>
            <person name="Liu K.-W."/>
            <person name="Li Z."/>
            <person name="Hsiao Y.-Y."/>
            <person name="Qi Y."/>
            <person name="Fu T."/>
            <person name="Tang G."/>
            <person name="Zhang D."/>
            <person name="Sun W.-H."/>
            <person name="Liu D.-K."/>
            <person name="Li Y."/>
            <person name="Chen G.-Z."/>
            <person name="Liu X.-D."/>
            <person name="Liao X.-Y."/>
            <person name="Jiang Y.-T."/>
            <person name="Yu X."/>
            <person name="Hao Y."/>
            <person name="Huang J."/>
            <person name="Zhao X.-W."/>
            <person name="Ke S."/>
            <person name="Chen Y.-Y."/>
            <person name="Wu W.-L."/>
            <person name="Hsu J.-L."/>
            <person name="Lin Y.-F."/>
            <person name="Huang M.-D."/>
            <person name="Li C.-Y."/>
            <person name="Huang L."/>
            <person name="Wang Z.-W."/>
            <person name="Zhao X."/>
            <person name="Zhong W.-Y."/>
            <person name="Peng D.-H."/>
            <person name="Ahmad S."/>
            <person name="Lan S."/>
            <person name="Zhang J.-S."/>
            <person name="Tsai W.-C."/>
            <person name="Van De Peer Y."/>
            <person name="Liu Z.-J."/>
        </authorList>
    </citation>
    <scope>NUCLEOTIDE SEQUENCE</scope>
    <source>
        <strain evidence="1">CP</strain>
        <tissue evidence="1">Leaves</tissue>
    </source>
</reference>
<reference evidence="1" key="1">
    <citation type="journal article" date="2023" name="Nat. Commun.">
        <title>Diploid and tetraploid genomes of Acorus and the evolution of monocots.</title>
        <authorList>
            <person name="Ma L."/>
            <person name="Liu K.W."/>
            <person name="Li Z."/>
            <person name="Hsiao Y.Y."/>
            <person name="Qi Y."/>
            <person name="Fu T."/>
            <person name="Tang G.D."/>
            <person name="Zhang D."/>
            <person name="Sun W.H."/>
            <person name="Liu D.K."/>
            <person name="Li Y."/>
            <person name="Chen G.Z."/>
            <person name="Liu X.D."/>
            <person name="Liao X.Y."/>
            <person name="Jiang Y.T."/>
            <person name="Yu X."/>
            <person name="Hao Y."/>
            <person name="Huang J."/>
            <person name="Zhao X.W."/>
            <person name="Ke S."/>
            <person name="Chen Y.Y."/>
            <person name="Wu W.L."/>
            <person name="Hsu J.L."/>
            <person name="Lin Y.F."/>
            <person name="Huang M.D."/>
            <person name="Li C.Y."/>
            <person name="Huang L."/>
            <person name="Wang Z.W."/>
            <person name="Zhao X."/>
            <person name="Zhong W.Y."/>
            <person name="Peng D.H."/>
            <person name="Ahmad S."/>
            <person name="Lan S."/>
            <person name="Zhang J.S."/>
            <person name="Tsai W.C."/>
            <person name="Van de Peer Y."/>
            <person name="Liu Z.J."/>
        </authorList>
    </citation>
    <scope>NUCLEOTIDE SEQUENCE</scope>
    <source>
        <strain evidence="1">CP</strain>
    </source>
</reference>
<protein>
    <submittedName>
        <fullName evidence="1">Uncharacterized protein</fullName>
    </submittedName>
</protein>
<name>A0AAV9CVX4_ACOCL</name>